<dbReference type="AlphaFoldDB" id="A0A2W1N6U0"/>
<feature type="compositionally biased region" description="Basic and acidic residues" evidence="1">
    <location>
        <begin position="134"/>
        <end position="180"/>
    </location>
</feature>
<organism evidence="2 3">
    <name type="scientific">Paenibacillus xerothermodurans</name>
    <dbReference type="NCBI Taxonomy" id="1977292"/>
    <lineage>
        <taxon>Bacteria</taxon>
        <taxon>Bacillati</taxon>
        <taxon>Bacillota</taxon>
        <taxon>Bacilli</taxon>
        <taxon>Bacillales</taxon>
        <taxon>Paenibacillaceae</taxon>
        <taxon>Paenibacillus</taxon>
    </lineage>
</organism>
<dbReference type="OrthoDB" id="2603943at2"/>
<evidence type="ECO:0000313" key="2">
    <source>
        <dbReference type="EMBL" id="PZE20137.1"/>
    </source>
</evidence>
<proteinExistence type="predicted"/>
<reference evidence="2" key="1">
    <citation type="submission" date="2018-06" db="EMBL/GenBank/DDBJ databases">
        <title>Paenibacillus xerothermodurans sp. nov. an extremely dry heat resistant spore forming bacterium isolated from the soil of Cape Canaveral, Florida.</title>
        <authorList>
            <person name="Seuylemezian A."/>
            <person name="Kaur N."/>
            <person name="Patil P."/>
            <person name="Patil P."/>
            <person name="Mayilraj S."/>
            <person name="Vaishampayan P."/>
        </authorList>
    </citation>
    <scope>NUCLEOTIDE SEQUENCE [LARGE SCALE GENOMIC DNA]</scope>
    <source>
        <strain evidence="2">ATCC 27380</strain>
    </source>
</reference>
<gene>
    <name evidence="2" type="ORF">CBW46_014675</name>
</gene>
<keyword evidence="3" id="KW-1185">Reference proteome</keyword>
<dbReference type="Proteomes" id="UP000214746">
    <property type="component" value="Unassembled WGS sequence"/>
</dbReference>
<accession>A0A2W1N6U0</accession>
<evidence type="ECO:0000256" key="1">
    <source>
        <dbReference type="SAM" id="MobiDB-lite"/>
    </source>
</evidence>
<dbReference type="EMBL" id="NHRJ02000009">
    <property type="protein sequence ID" value="PZE20137.1"/>
    <property type="molecule type" value="Genomic_DNA"/>
</dbReference>
<comment type="caution">
    <text evidence="2">The sequence shown here is derived from an EMBL/GenBank/DDBJ whole genome shotgun (WGS) entry which is preliminary data.</text>
</comment>
<feature type="region of interest" description="Disordered" evidence="1">
    <location>
        <begin position="102"/>
        <end position="186"/>
    </location>
</feature>
<name>A0A2W1N6U0_PAEXE</name>
<protein>
    <submittedName>
        <fullName evidence="2">Uncharacterized protein</fullName>
    </submittedName>
</protein>
<sequence length="186" mass="21172">MASTDARAVEELELEWKSKDMLLHAKHKASSGAEDKGGNELYVKTKDRAVIHLTGASAESIIRMMLHGLPTEQEAFEEALKQRIAGQFQLKESSAEWKIDVKWREDTSTPPAQQVNIPAGATGHGVSSSAGNGEEQRSDRDDNADDDRYEHKQVERYKEHWKEHGKDEENKQKHWEKGRDDEYDDD</sequence>
<evidence type="ECO:0000313" key="3">
    <source>
        <dbReference type="Proteomes" id="UP000214746"/>
    </source>
</evidence>